<comment type="function">
    <text evidence="3">Required for maturation of 30S ribosomal subunits.</text>
</comment>
<dbReference type="InterPro" id="IPR028989">
    <property type="entry name" value="RimP_N"/>
</dbReference>
<dbReference type="Pfam" id="PF02576">
    <property type="entry name" value="RimP_N"/>
    <property type="match status" value="1"/>
</dbReference>
<dbReference type="Proteomes" id="UP000319322">
    <property type="component" value="Unassembled WGS sequence"/>
</dbReference>
<dbReference type="AlphaFoldDB" id="A0A553V1J5"/>
<dbReference type="GO" id="GO:0005829">
    <property type="term" value="C:cytosol"/>
    <property type="evidence" value="ECO:0007669"/>
    <property type="project" value="TreeGrafter"/>
</dbReference>
<dbReference type="InterPro" id="IPR036847">
    <property type="entry name" value="RimP_C_sf"/>
</dbReference>
<keyword evidence="7" id="KW-1185">Reference proteome</keyword>
<feature type="domain" description="Ribosome maturation factor RimP C-terminal" evidence="5">
    <location>
        <begin position="85"/>
        <end position="145"/>
    </location>
</feature>
<evidence type="ECO:0000259" key="5">
    <source>
        <dbReference type="Pfam" id="PF17384"/>
    </source>
</evidence>
<dbReference type="Gene3D" id="3.30.300.70">
    <property type="entry name" value="RimP-like superfamily, N-terminal"/>
    <property type="match status" value="1"/>
</dbReference>
<keyword evidence="2 3" id="KW-0690">Ribosome biogenesis</keyword>
<evidence type="ECO:0000313" key="7">
    <source>
        <dbReference type="Proteomes" id="UP000319322"/>
    </source>
</evidence>
<organism evidence="6 7">
    <name type="scientific">Helicobacter mehlei</name>
    <dbReference type="NCBI Taxonomy" id="2316080"/>
    <lineage>
        <taxon>Bacteria</taxon>
        <taxon>Pseudomonadati</taxon>
        <taxon>Campylobacterota</taxon>
        <taxon>Epsilonproteobacteria</taxon>
        <taxon>Campylobacterales</taxon>
        <taxon>Helicobacteraceae</taxon>
        <taxon>Helicobacter</taxon>
    </lineage>
</organism>
<reference evidence="6 7" key="2">
    <citation type="submission" date="2019-07" db="EMBL/GenBank/DDBJ databases">
        <title>Helicobacter labacensis sp. nov., Helicobacter mehlei sp. nov. and Helicobacter vulpis sp. nov., isolated from gastric mucosa of red fox (Vulpis vulpis).</title>
        <authorList>
            <person name="Kusar D."/>
            <person name="Gruntar I."/>
            <person name="Pate M."/>
            <person name="Zajc U."/>
            <person name="Ocepek M."/>
        </authorList>
    </citation>
    <scope>NUCLEOTIDE SEQUENCE [LARGE SCALE GENOMIC DNA]</scope>
    <source>
        <strain evidence="6 7">L8b</strain>
    </source>
</reference>
<feature type="domain" description="Ribosome maturation factor RimP N-terminal" evidence="4">
    <location>
        <begin position="9"/>
        <end position="82"/>
    </location>
</feature>
<comment type="subcellular location">
    <subcellularLocation>
        <location evidence="3">Cytoplasm</location>
    </subcellularLocation>
</comment>
<dbReference type="EMBL" id="VKGC01000003">
    <property type="protein sequence ID" value="TSA86310.1"/>
    <property type="molecule type" value="Genomic_DNA"/>
</dbReference>
<dbReference type="GO" id="GO:0000028">
    <property type="term" value="P:ribosomal small subunit assembly"/>
    <property type="evidence" value="ECO:0007669"/>
    <property type="project" value="TreeGrafter"/>
</dbReference>
<dbReference type="InterPro" id="IPR003728">
    <property type="entry name" value="Ribosome_maturation_RimP"/>
</dbReference>
<comment type="caution">
    <text evidence="6">The sequence shown here is derived from an EMBL/GenBank/DDBJ whole genome shotgun (WGS) entry which is preliminary data.</text>
</comment>
<gene>
    <name evidence="3" type="primary">rimP</name>
    <name evidence="6" type="ORF">FNE76_02195</name>
</gene>
<dbReference type="Pfam" id="PF17384">
    <property type="entry name" value="DUF150_C"/>
    <property type="match status" value="1"/>
</dbReference>
<keyword evidence="1 3" id="KW-0963">Cytoplasm</keyword>
<comment type="similarity">
    <text evidence="3">Belongs to the RimP family.</text>
</comment>
<evidence type="ECO:0000313" key="6">
    <source>
        <dbReference type="EMBL" id="TSA86310.1"/>
    </source>
</evidence>
<dbReference type="InterPro" id="IPR028998">
    <property type="entry name" value="RimP_C"/>
</dbReference>
<dbReference type="GO" id="GO:0006412">
    <property type="term" value="P:translation"/>
    <property type="evidence" value="ECO:0007669"/>
    <property type="project" value="TreeGrafter"/>
</dbReference>
<sequence>MDLQKLESLLENTLKSIGCALYDVALLKENQQDILRISIKALQGPTSLEVCEQASLLISPLLDVHDFMPSSYTLEVSSMGLERTLTKPRHFELSMGDLVEVRTLEKERFKGLIAGLEGENVILNIEGTLKSLPLSQLKKVKSVFELGKWGGAKGNFKQN</sequence>
<reference evidence="7" key="1">
    <citation type="submission" date="2019-07" db="EMBL/GenBank/DDBJ databases">
        <title>Helicobacter labacensis sp. nov., Helicobacter mehlei sp. nov. and Helicobacter vulpis sp. nov., isolated from gastric mucosa of red fox (Vulpis vulpis).</title>
        <authorList>
            <person name="Papic B."/>
        </authorList>
    </citation>
    <scope>NUCLEOTIDE SEQUENCE [LARGE SCALE GENOMIC DNA]</scope>
    <source>
        <strain evidence="7">L8b</strain>
    </source>
</reference>
<evidence type="ECO:0000256" key="1">
    <source>
        <dbReference type="ARBA" id="ARBA00022490"/>
    </source>
</evidence>
<evidence type="ECO:0000256" key="2">
    <source>
        <dbReference type="ARBA" id="ARBA00022517"/>
    </source>
</evidence>
<proteinExistence type="inferred from homology"/>
<dbReference type="RefSeq" id="WP_120947413.1">
    <property type="nucleotide sequence ID" value="NZ_QXQP01000002.1"/>
</dbReference>
<dbReference type="SUPFAM" id="SSF75420">
    <property type="entry name" value="YhbC-like, N-terminal domain"/>
    <property type="match status" value="1"/>
</dbReference>
<dbReference type="PANTHER" id="PTHR33867:SF1">
    <property type="entry name" value="RIBOSOME MATURATION FACTOR RIMP"/>
    <property type="match status" value="1"/>
</dbReference>
<dbReference type="CDD" id="cd01734">
    <property type="entry name" value="YlxS_C"/>
    <property type="match status" value="1"/>
</dbReference>
<name>A0A553V1J5_9HELI</name>
<dbReference type="HAMAP" id="MF_01077">
    <property type="entry name" value="RimP"/>
    <property type="match status" value="1"/>
</dbReference>
<evidence type="ECO:0000256" key="3">
    <source>
        <dbReference type="HAMAP-Rule" id="MF_01077"/>
    </source>
</evidence>
<dbReference type="SUPFAM" id="SSF74942">
    <property type="entry name" value="YhbC-like, C-terminal domain"/>
    <property type="match status" value="1"/>
</dbReference>
<protein>
    <recommendedName>
        <fullName evidence="3">Ribosome maturation factor RimP</fullName>
    </recommendedName>
</protein>
<dbReference type="PANTHER" id="PTHR33867">
    <property type="entry name" value="RIBOSOME MATURATION FACTOR RIMP"/>
    <property type="match status" value="1"/>
</dbReference>
<evidence type="ECO:0000259" key="4">
    <source>
        <dbReference type="Pfam" id="PF02576"/>
    </source>
</evidence>
<accession>A0A553V1J5</accession>
<dbReference type="InterPro" id="IPR035956">
    <property type="entry name" value="RimP_N_sf"/>
</dbReference>
<reference evidence="6 7" key="3">
    <citation type="submission" date="2019-07" db="EMBL/GenBank/DDBJ databases">
        <authorList>
            <person name="Papic B."/>
        </authorList>
    </citation>
    <scope>NUCLEOTIDE SEQUENCE [LARGE SCALE GENOMIC DNA]</scope>
    <source>
        <strain evidence="6 7">L8b</strain>
    </source>
</reference>
<dbReference type="OrthoDB" id="9805006at2"/>